<dbReference type="HOGENOM" id="CLU_165987_1_0_11"/>
<sequence>MLRGIVMSGLNLNVEGALTAARTMLGEATHQRQRHRVAPPAFPVSAAGQGFSTWGAQVATMLEELHRGVDKRLDAVEATADAAAREVGVFRDADAGIGRGLGQVDGEGR</sequence>
<proteinExistence type="predicted"/>
<reference evidence="1 2" key="1">
    <citation type="journal article" date="2003" name="Genome Res.">
        <title>Comparative complete genome sequence analysis of the amino acid replacements responsible for the thermostability of Corynebacterium efficiens.</title>
        <authorList>
            <person name="Nishio Y."/>
            <person name="Nakamura Y."/>
            <person name="Kawarabayasi Y."/>
            <person name="Usuda Y."/>
            <person name="Kimura E."/>
            <person name="Sugimoto S."/>
            <person name="Matsui K."/>
            <person name="Yamagishi A."/>
            <person name="Kikuchi H."/>
            <person name="Ikeo K."/>
            <person name="Gojobori T."/>
        </authorList>
    </citation>
    <scope>NUCLEOTIDE SEQUENCE [LARGE SCALE GENOMIC DNA]</scope>
    <source>
        <strain evidence="2">DSM 44549 / YS-314 / AJ 12310 / JCM 11189 / NBRC 100395</strain>
    </source>
</reference>
<organism evidence="1 2">
    <name type="scientific">Corynebacterium efficiens (strain DSM 44549 / YS-314 / AJ 12310 / JCM 11189 / NBRC 100395)</name>
    <dbReference type="NCBI Taxonomy" id="196164"/>
    <lineage>
        <taxon>Bacteria</taxon>
        <taxon>Bacillati</taxon>
        <taxon>Actinomycetota</taxon>
        <taxon>Actinomycetes</taxon>
        <taxon>Mycobacteriales</taxon>
        <taxon>Corynebacteriaceae</taxon>
        <taxon>Corynebacterium</taxon>
    </lineage>
</organism>
<dbReference type="STRING" id="196164.gene:10740991"/>
<accession>Q8FS17</accession>
<evidence type="ECO:0000313" key="2">
    <source>
        <dbReference type="Proteomes" id="UP000001409"/>
    </source>
</evidence>
<dbReference type="AlphaFoldDB" id="Q8FS17"/>
<name>Q8FS17_COREF</name>
<dbReference type="Proteomes" id="UP000001409">
    <property type="component" value="Chromosome"/>
</dbReference>
<dbReference type="KEGG" id="cef:CE0589"/>
<keyword evidence="2" id="KW-1185">Reference proteome</keyword>
<dbReference type="EMBL" id="BA000035">
    <property type="protein sequence ID" value="BAC17399.1"/>
    <property type="molecule type" value="Genomic_DNA"/>
</dbReference>
<evidence type="ECO:0000313" key="1">
    <source>
        <dbReference type="EMBL" id="BAC17399.1"/>
    </source>
</evidence>
<protein>
    <submittedName>
        <fullName evidence="1">Uncharacterized protein</fullName>
    </submittedName>
</protein>